<dbReference type="Proteomes" id="UP000822369">
    <property type="component" value="Chromosome 6"/>
</dbReference>
<dbReference type="GO" id="GO:0007127">
    <property type="term" value="P:meiosis I"/>
    <property type="evidence" value="ECO:0007669"/>
    <property type="project" value="TreeGrafter"/>
</dbReference>
<evidence type="ECO:0000313" key="3">
    <source>
        <dbReference type="Proteomes" id="UP000822369"/>
    </source>
</evidence>
<protein>
    <submittedName>
        <fullName evidence="2">Meiosis inhibitor protein 1-like</fullName>
    </submittedName>
</protein>
<proteinExistence type="predicted"/>
<accession>A0A9D2YIB6</accession>
<dbReference type="InterPro" id="IPR016024">
    <property type="entry name" value="ARM-type_fold"/>
</dbReference>
<feature type="region of interest" description="Disordered" evidence="1">
    <location>
        <begin position="144"/>
        <end position="167"/>
    </location>
</feature>
<sequence length="322" mass="36099">MCYHLSDWGSLLCDYQEPRSTQYCLVIMLYLALKHGDRLLPDQSVFSSVVVLLQSIQEQGDSYVPCCVLRSALYLLAVTQDKSPRLDVVPLNYICKAFSSCQSFSSIYSHHPALLHFVCRYQELAEKFGPLVLELWLTRKSHDDAEQSMAKEEESEDDEQNEEPDTQTTEILTLIEKYPNVLLILIDMLISREPPLAERALGVLEALLHGNREYTTDLCSNLRPALLQALQRLSVDNGLGRDHSPPVNSLPMVLKLLCVTQASDPPSPSVFTNMEGVHFKLLYHVGSVVGMLKPTNTEALLHAFNFLQCWLSLSPAYSANGG</sequence>
<feature type="non-terminal residue" evidence="2">
    <location>
        <position position="1"/>
    </location>
</feature>
<comment type="caution">
    <text evidence="2">The sequence shown here is derived from an EMBL/GenBank/DDBJ whole genome shotgun (WGS) entry which is preliminary data.</text>
</comment>
<name>A0A9D2YIB6_NOTFU</name>
<dbReference type="PANTHER" id="PTHR12044:SF14">
    <property type="entry name" value="MEIOTIC DOUBLE-STRANDED BREAK FORMATION PROTEIN 1"/>
    <property type="match status" value="1"/>
</dbReference>
<organism evidence="2 3">
    <name type="scientific">Nothobranchius furzeri</name>
    <name type="common">Turquoise killifish</name>
    <dbReference type="NCBI Taxonomy" id="105023"/>
    <lineage>
        <taxon>Eukaryota</taxon>
        <taxon>Metazoa</taxon>
        <taxon>Chordata</taxon>
        <taxon>Craniata</taxon>
        <taxon>Vertebrata</taxon>
        <taxon>Euteleostomi</taxon>
        <taxon>Actinopterygii</taxon>
        <taxon>Neopterygii</taxon>
        <taxon>Teleostei</taxon>
        <taxon>Neoteleostei</taxon>
        <taxon>Acanthomorphata</taxon>
        <taxon>Ovalentaria</taxon>
        <taxon>Atherinomorphae</taxon>
        <taxon>Cyprinodontiformes</taxon>
        <taxon>Nothobranchiidae</taxon>
        <taxon>Nothobranchius</taxon>
    </lineage>
</organism>
<feature type="compositionally biased region" description="Acidic residues" evidence="1">
    <location>
        <begin position="153"/>
        <end position="165"/>
    </location>
</feature>
<evidence type="ECO:0000256" key="1">
    <source>
        <dbReference type="SAM" id="MobiDB-lite"/>
    </source>
</evidence>
<dbReference type="EMBL" id="JAAVVJ010000006">
    <property type="protein sequence ID" value="KAF7220678.1"/>
    <property type="molecule type" value="Genomic_DNA"/>
</dbReference>
<dbReference type="SUPFAM" id="SSF48371">
    <property type="entry name" value="ARM repeat"/>
    <property type="match status" value="1"/>
</dbReference>
<dbReference type="InterPro" id="IPR052133">
    <property type="entry name" value="Immune_Signaling-Apoptosis_Reg"/>
</dbReference>
<dbReference type="PANTHER" id="PTHR12044">
    <property type="entry name" value="BCL2 INTERACTING MEDIATOR OF CELL DEATH"/>
    <property type="match status" value="1"/>
</dbReference>
<gene>
    <name evidence="2" type="ORF">G4P62_003259</name>
</gene>
<reference evidence="2" key="1">
    <citation type="submission" date="2020-03" db="EMBL/GenBank/DDBJ databases">
        <title>Intra-Species Differences in Population Size shape Life History and Genome Evolution.</title>
        <authorList>
            <person name="Willemsen D."/>
            <person name="Cui R."/>
            <person name="Valenzano D.R."/>
        </authorList>
    </citation>
    <scope>NUCLEOTIDE SEQUENCE</scope>
    <source>
        <strain evidence="2">GRZ</strain>
        <tissue evidence="2">Whole</tissue>
    </source>
</reference>
<evidence type="ECO:0000313" key="2">
    <source>
        <dbReference type="EMBL" id="KAF7220678.1"/>
    </source>
</evidence>
<dbReference type="AlphaFoldDB" id="A0A9D2YIB6"/>